<sequence>MGARVSIDWDDVFMAAALEPALWMESLDRMARETGASHGQLIGIGGARDLPFNLITNSDGWRFQELIDAGGYLADVNYRVAANEDQLARGYYDPIICEAHYDRAIERLKSPVYMEFCAEIDIPHGCQTNLVLDGMGLIGLATLRKAGEGRTTPEQLRVFAAAAAAARRAVRLQERLEGQQGKLLAGAFDALAMTAFVIDSRGRLLAHSQGAEALLTAGDVHLRDGMIEARGTPYPLSRAVAALVADGGTSHVQLRLDLCGGRPSVFLEGFRLPVRSWSFGRVPHAILVAKQTHRDRAGVMAFLSAIYGLTSAEADIAIRLYEGRPRGDIAAERAVTAETLRGQIKSLYSKIGADGEAALIRTLAAIMA</sequence>
<gene>
    <name evidence="1" type="ORF">BFL28_14410</name>
</gene>
<reference evidence="1 2" key="1">
    <citation type="submission" date="2016-08" db="EMBL/GenBank/DDBJ databases">
        <title>Draft genome of the agarase producing Sphingomonas sp. MCT13.</title>
        <authorList>
            <person name="D'Andrea M.M."/>
            <person name="Rossolini G.M."/>
            <person name="Thaller M.C."/>
        </authorList>
    </citation>
    <scope>NUCLEOTIDE SEQUENCE [LARGE SCALE GENOMIC DNA]</scope>
    <source>
        <strain evidence="1 2">MCT13</strain>
    </source>
</reference>
<dbReference type="STRING" id="1888892.BFL28_14410"/>
<dbReference type="InterPro" id="IPR016032">
    <property type="entry name" value="Sig_transdc_resp-reg_C-effctor"/>
</dbReference>
<evidence type="ECO:0008006" key="3">
    <source>
        <dbReference type="Google" id="ProtNLM"/>
    </source>
</evidence>
<dbReference type="GO" id="GO:0006355">
    <property type="term" value="P:regulation of DNA-templated transcription"/>
    <property type="evidence" value="ECO:0007669"/>
    <property type="project" value="InterPro"/>
</dbReference>
<organism evidence="1 2">
    <name type="scientific">Sphingomonas turrisvirgatae</name>
    <dbReference type="NCBI Taxonomy" id="1888892"/>
    <lineage>
        <taxon>Bacteria</taxon>
        <taxon>Pseudomonadati</taxon>
        <taxon>Pseudomonadota</taxon>
        <taxon>Alphaproteobacteria</taxon>
        <taxon>Sphingomonadales</taxon>
        <taxon>Sphingomonadaceae</taxon>
        <taxon>Sphingomonas</taxon>
    </lineage>
</organism>
<dbReference type="SUPFAM" id="SSF46894">
    <property type="entry name" value="C-terminal effector domain of the bipartite response regulators"/>
    <property type="match status" value="1"/>
</dbReference>
<comment type="caution">
    <text evidence="1">The sequence shown here is derived from an EMBL/GenBank/DDBJ whole genome shotgun (WGS) entry which is preliminary data.</text>
</comment>
<name>A0A1E3LX57_9SPHN</name>
<proteinExistence type="predicted"/>
<dbReference type="RefSeq" id="WP_069319965.1">
    <property type="nucleotide sequence ID" value="NZ_MDDS01000016.1"/>
</dbReference>
<evidence type="ECO:0000313" key="1">
    <source>
        <dbReference type="EMBL" id="ODP38314.1"/>
    </source>
</evidence>
<dbReference type="OrthoDB" id="7425190at2"/>
<accession>A0A1E3LX57</accession>
<dbReference type="Proteomes" id="UP000094487">
    <property type="component" value="Unassembled WGS sequence"/>
</dbReference>
<keyword evidence="2" id="KW-1185">Reference proteome</keyword>
<protein>
    <recommendedName>
        <fullName evidence="3">HTH luxR-type domain-containing protein</fullName>
    </recommendedName>
</protein>
<dbReference type="GO" id="GO:0003677">
    <property type="term" value="F:DNA binding"/>
    <property type="evidence" value="ECO:0007669"/>
    <property type="project" value="InterPro"/>
</dbReference>
<evidence type="ECO:0000313" key="2">
    <source>
        <dbReference type="Proteomes" id="UP000094487"/>
    </source>
</evidence>
<dbReference type="AlphaFoldDB" id="A0A1E3LX57"/>
<dbReference type="EMBL" id="MDDS01000016">
    <property type="protein sequence ID" value="ODP38314.1"/>
    <property type="molecule type" value="Genomic_DNA"/>
</dbReference>